<organism evidence="1 2">
    <name type="scientific">Boletus reticuloceps</name>
    <dbReference type="NCBI Taxonomy" id="495285"/>
    <lineage>
        <taxon>Eukaryota</taxon>
        <taxon>Fungi</taxon>
        <taxon>Dikarya</taxon>
        <taxon>Basidiomycota</taxon>
        <taxon>Agaricomycotina</taxon>
        <taxon>Agaricomycetes</taxon>
        <taxon>Agaricomycetidae</taxon>
        <taxon>Boletales</taxon>
        <taxon>Boletineae</taxon>
        <taxon>Boletaceae</taxon>
        <taxon>Boletoideae</taxon>
        <taxon>Boletus</taxon>
    </lineage>
</organism>
<dbReference type="OrthoDB" id="2570580at2759"/>
<comment type="caution">
    <text evidence="1">The sequence shown here is derived from an EMBL/GenBank/DDBJ whole genome shotgun (WGS) entry which is preliminary data.</text>
</comment>
<proteinExistence type="predicted"/>
<name>A0A8I3AD47_9AGAM</name>
<gene>
    <name evidence="1" type="ORF">JVT61DRAFT_14803</name>
</gene>
<reference evidence="1" key="1">
    <citation type="submission" date="2021-03" db="EMBL/GenBank/DDBJ databases">
        <title>Evolutionary innovations through gain and loss of genes in the ectomycorrhizal Boletales.</title>
        <authorList>
            <person name="Wu G."/>
            <person name="Miyauchi S."/>
            <person name="Morin E."/>
            <person name="Yang Z.-L."/>
            <person name="Xu J."/>
            <person name="Martin F.M."/>
        </authorList>
    </citation>
    <scope>NUCLEOTIDE SEQUENCE</scope>
    <source>
        <strain evidence="1">BR01</strain>
    </source>
</reference>
<evidence type="ECO:0000313" key="1">
    <source>
        <dbReference type="EMBL" id="KAG6378005.1"/>
    </source>
</evidence>
<sequence>MIRRRCNDTCNLAPTPATNTTGPSFLRPSGSLPQGTYETQQTGTSVILTPPPSPLAQGHSAVLSLHCRQIGKGISQSQHATRCPRGSRTDTVRVKKGFDAGQQVSILKLILADNQVAVCKVTAWIDTADAWCGVGPSPRLNQGDIVYFESTLSIPCDFSPIRMFSCMFI</sequence>
<dbReference type="Proteomes" id="UP000683000">
    <property type="component" value="Unassembled WGS sequence"/>
</dbReference>
<keyword evidence="2" id="KW-1185">Reference proteome</keyword>
<dbReference type="AlphaFoldDB" id="A0A8I3AD47"/>
<accession>A0A8I3AD47</accession>
<dbReference type="EMBL" id="JAGFBS010000008">
    <property type="protein sequence ID" value="KAG6378005.1"/>
    <property type="molecule type" value="Genomic_DNA"/>
</dbReference>
<evidence type="ECO:0000313" key="2">
    <source>
        <dbReference type="Proteomes" id="UP000683000"/>
    </source>
</evidence>
<protein>
    <submittedName>
        <fullName evidence="1">Uncharacterized protein</fullName>
    </submittedName>
</protein>